<keyword evidence="2" id="KW-0472">Membrane</keyword>
<feature type="compositionally biased region" description="Basic and acidic residues" evidence="1">
    <location>
        <begin position="171"/>
        <end position="181"/>
    </location>
</feature>
<keyword evidence="4" id="KW-1185">Reference proteome</keyword>
<gene>
    <name evidence="3" type="ORF">THAOC_36021</name>
</gene>
<organism evidence="3 4">
    <name type="scientific">Thalassiosira oceanica</name>
    <name type="common">Marine diatom</name>
    <dbReference type="NCBI Taxonomy" id="159749"/>
    <lineage>
        <taxon>Eukaryota</taxon>
        <taxon>Sar</taxon>
        <taxon>Stramenopiles</taxon>
        <taxon>Ochrophyta</taxon>
        <taxon>Bacillariophyta</taxon>
        <taxon>Coscinodiscophyceae</taxon>
        <taxon>Thalassiosirophycidae</taxon>
        <taxon>Thalassiosirales</taxon>
        <taxon>Thalassiosiraceae</taxon>
        <taxon>Thalassiosira</taxon>
    </lineage>
</organism>
<proteinExistence type="predicted"/>
<evidence type="ECO:0008006" key="5">
    <source>
        <dbReference type="Google" id="ProtNLM"/>
    </source>
</evidence>
<sequence>MLQILMLAVPILVIVENDTSAFYFVLAVVVFLISFTVQCLIFFPKIYRLHLGPGGSNERRSGLSVVSGVSPAGRSNAYGTASASGADEIRKLSSMLSTASEAAPTRESDAERRNSNVTIRSSNSSNGGRDSPLETAHATDGGHQDVVRSSRSLVTGVIPSGDDATTQASERGPEETPRIDEEQPIVESGGVGK</sequence>
<dbReference type="Proteomes" id="UP000266841">
    <property type="component" value="Unassembled WGS sequence"/>
</dbReference>
<evidence type="ECO:0000313" key="3">
    <source>
        <dbReference type="EMBL" id="EJK45365.1"/>
    </source>
</evidence>
<feature type="compositionally biased region" description="Basic and acidic residues" evidence="1">
    <location>
        <begin position="104"/>
        <end position="114"/>
    </location>
</feature>
<keyword evidence="2" id="KW-1133">Transmembrane helix</keyword>
<comment type="caution">
    <text evidence="3">The sequence shown here is derived from an EMBL/GenBank/DDBJ whole genome shotgun (WGS) entry which is preliminary data.</text>
</comment>
<dbReference type="AlphaFoldDB" id="K0R0W3"/>
<feature type="region of interest" description="Disordered" evidence="1">
    <location>
        <begin position="95"/>
        <end position="193"/>
    </location>
</feature>
<accession>K0R0W3</accession>
<protein>
    <recommendedName>
        <fullName evidence="5">G-protein coupled receptors family 3 profile domain-containing protein</fullName>
    </recommendedName>
</protein>
<dbReference type="EMBL" id="AGNL01048570">
    <property type="protein sequence ID" value="EJK45365.1"/>
    <property type="molecule type" value="Genomic_DNA"/>
</dbReference>
<evidence type="ECO:0000256" key="2">
    <source>
        <dbReference type="SAM" id="Phobius"/>
    </source>
</evidence>
<feature type="transmembrane region" description="Helical" evidence="2">
    <location>
        <begin position="20"/>
        <end position="43"/>
    </location>
</feature>
<keyword evidence="2" id="KW-0812">Transmembrane</keyword>
<reference evidence="3 4" key="1">
    <citation type="journal article" date="2012" name="Genome Biol.">
        <title>Genome and low-iron response of an oceanic diatom adapted to chronic iron limitation.</title>
        <authorList>
            <person name="Lommer M."/>
            <person name="Specht M."/>
            <person name="Roy A.S."/>
            <person name="Kraemer L."/>
            <person name="Andreson R."/>
            <person name="Gutowska M.A."/>
            <person name="Wolf J."/>
            <person name="Bergner S.V."/>
            <person name="Schilhabel M.B."/>
            <person name="Klostermeier U.C."/>
            <person name="Beiko R.G."/>
            <person name="Rosenstiel P."/>
            <person name="Hippler M."/>
            <person name="Laroche J."/>
        </authorList>
    </citation>
    <scope>NUCLEOTIDE SEQUENCE [LARGE SCALE GENOMIC DNA]</scope>
    <source>
        <strain evidence="3 4">CCMP1005</strain>
    </source>
</reference>
<name>K0R0W3_THAOC</name>
<feature type="compositionally biased region" description="Low complexity" evidence="1">
    <location>
        <begin position="120"/>
        <end position="129"/>
    </location>
</feature>
<evidence type="ECO:0000256" key="1">
    <source>
        <dbReference type="SAM" id="MobiDB-lite"/>
    </source>
</evidence>
<evidence type="ECO:0000313" key="4">
    <source>
        <dbReference type="Proteomes" id="UP000266841"/>
    </source>
</evidence>